<gene>
    <name evidence="3" type="ORF">P73_2636</name>
</gene>
<evidence type="ECO:0000256" key="2">
    <source>
        <dbReference type="SAM" id="SignalP"/>
    </source>
</evidence>
<organism evidence="3 4">
    <name type="scientific">Celeribacter indicus</name>
    <dbReference type="NCBI Taxonomy" id="1208324"/>
    <lineage>
        <taxon>Bacteria</taxon>
        <taxon>Pseudomonadati</taxon>
        <taxon>Pseudomonadota</taxon>
        <taxon>Alphaproteobacteria</taxon>
        <taxon>Rhodobacterales</taxon>
        <taxon>Roseobacteraceae</taxon>
        <taxon>Celeribacter</taxon>
    </lineage>
</organism>
<protein>
    <submittedName>
        <fullName evidence="3">Invasion associated locus B family protein</fullName>
    </submittedName>
</protein>
<sequence>MMTTISHKTASYLCAAALAFATALPLAAQEAEEAPAAENGAPAAENAAPATPAAPGLSAGTPIETGDNVGRAYTLETQGDWEIRCINAPEGQVDPCSMYQLLKDEDGTEVAEVAIFHVGEDEIEAAATFTTPLETLLTGQLAFFVDGENGRKYPFSFCNRVGCFVRAGLASRDVDLLKRGNEGLIGIVPIGRPEEPVTLKMSLKGFTAAYDRVTEINDAAREGETAGQEPPAE</sequence>
<reference evidence="3 4" key="1">
    <citation type="journal article" date="2014" name="Int. J. Syst. Evol. Microbiol.">
        <title>Celeribacter indicus sp. nov., a polycyclic aromatic hydrocarbon-degrading bacterium from deep-sea sediment and reclassification of Huaishuia halophila as Celeribacter halophilus comb. nov.</title>
        <authorList>
            <person name="Lai Q."/>
            <person name="Cao J."/>
            <person name="Yuan J."/>
            <person name="Li F."/>
            <person name="Shao Z."/>
        </authorList>
    </citation>
    <scope>NUCLEOTIDE SEQUENCE [LARGE SCALE GENOMIC DNA]</scope>
    <source>
        <strain evidence="3">P73</strain>
    </source>
</reference>
<dbReference type="RefSeq" id="WP_052453258.1">
    <property type="nucleotide sequence ID" value="NZ_CP004393.1"/>
</dbReference>
<evidence type="ECO:0000256" key="1">
    <source>
        <dbReference type="SAM" id="MobiDB-lite"/>
    </source>
</evidence>
<dbReference type="STRING" id="1208324.P73_2636"/>
<proteinExistence type="predicted"/>
<dbReference type="Proteomes" id="UP000031521">
    <property type="component" value="Chromosome"/>
</dbReference>
<keyword evidence="2" id="KW-0732">Signal</keyword>
<dbReference type="Pfam" id="PF06776">
    <property type="entry name" value="IalB"/>
    <property type="match status" value="1"/>
</dbReference>
<evidence type="ECO:0000313" key="4">
    <source>
        <dbReference type="Proteomes" id="UP000031521"/>
    </source>
</evidence>
<dbReference type="KEGG" id="cid:P73_2636"/>
<feature type="signal peptide" evidence="2">
    <location>
        <begin position="1"/>
        <end position="28"/>
    </location>
</feature>
<keyword evidence="4" id="KW-1185">Reference proteome</keyword>
<dbReference type="InterPro" id="IPR010642">
    <property type="entry name" value="Invasion_prot_B"/>
</dbReference>
<feature type="chain" id="PRO_5002115705" evidence="2">
    <location>
        <begin position="29"/>
        <end position="233"/>
    </location>
</feature>
<dbReference type="AlphaFoldDB" id="A0A0B5E2U4"/>
<feature type="region of interest" description="Disordered" evidence="1">
    <location>
        <begin position="33"/>
        <end position="65"/>
    </location>
</feature>
<feature type="compositionally biased region" description="Low complexity" evidence="1">
    <location>
        <begin position="36"/>
        <end position="62"/>
    </location>
</feature>
<dbReference type="InterPro" id="IPR038696">
    <property type="entry name" value="IalB_sf"/>
</dbReference>
<dbReference type="Gene3D" id="2.60.40.1880">
    <property type="entry name" value="Invasion associated locus B (IalB) protein"/>
    <property type="match status" value="1"/>
</dbReference>
<evidence type="ECO:0000313" key="3">
    <source>
        <dbReference type="EMBL" id="AJE47351.1"/>
    </source>
</evidence>
<dbReference type="EMBL" id="CP004393">
    <property type="protein sequence ID" value="AJE47351.1"/>
    <property type="molecule type" value="Genomic_DNA"/>
</dbReference>
<name>A0A0B5E2U4_9RHOB</name>
<accession>A0A0B5E2U4</accession>
<dbReference type="HOGENOM" id="CLU_096085_1_0_5"/>